<feature type="non-terminal residue" evidence="1">
    <location>
        <position position="1"/>
    </location>
</feature>
<organism evidence="1 2">
    <name type="scientific">Phytophthora aleatoria</name>
    <dbReference type="NCBI Taxonomy" id="2496075"/>
    <lineage>
        <taxon>Eukaryota</taxon>
        <taxon>Sar</taxon>
        <taxon>Stramenopiles</taxon>
        <taxon>Oomycota</taxon>
        <taxon>Peronosporomycetes</taxon>
        <taxon>Peronosporales</taxon>
        <taxon>Peronosporaceae</taxon>
        <taxon>Phytophthora</taxon>
    </lineage>
</organism>
<gene>
    <name evidence="1" type="ORF">JG688_00017165</name>
</gene>
<evidence type="ECO:0000313" key="1">
    <source>
        <dbReference type="EMBL" id="KAG6944278.1"/>
    </source>
</evidence>
<protein>
    <submittedName>
        <fullName evidence="1">Uncharacterized protein</fullName>
    </submittedName>
</protein>
<sequence>SLHPRRFAGTSRRGTGPCCSPCSCTRNPVKTTRCSHLYCSYSMNEYVTASTINIY</sequence>
<reference evidence="1" key="1">
    <citation type="submission" date="2021-01" db="EMBL/GenBank/DDBJ databases">
        <title>Phytophthora aleatoria, a newly-described species from Pinus radiata is distinct from Phytophthora cactorum isolates based on comparative genomics.</title>
        <authorList>
            <person name="Mcdougal R."/>
            <person name="Panda P."/>
            <person name="Williams N."/>
            <person name="Studholme D.J."/>
        </authorList>
    </citation>
    <scope>NUCLEOTIDE SEQUENCE</scope>
    <source>
        <strain evidence="1">NZFS 4037</strain>
    </source>
</reference>
<keyword evidence="2" id="KW-1185">Reference proteome</keyword>
<dbReference type="AlphaFoldDB" id="A0A8J5I3D8"/>
<comment type="caution">
    <text evidence="1">The sequence shown here is derived from an EMBL/GenBank/DDBJ whole genome shotgun (WGS) entry which is preliminary data.</text>
</comment>
<dbReference type="EMBL" id="JAENGY010002419">
    <property type="protein sequence ID" value="KAG6944278.1"/>
    <property type="molecule type" value="Genomic_DNA"/>
</dbReference>
<evidence type="ECO:0000313" key="2">
    <source>
        <dbReference type="Proteomes" id="UP000709295"/>
    </source>
</evidence>
<name>A0A8J5I3D8_9STRA</name>
<proteinExistence type="predicted"/>
<dbReference type="Proteomes" id="UP000709295">
    <property type="component" value="Unassembled WGS sequence"/>
</dbReference>
<accession>A0A8J5I3D8</accession>